<keyword evidence="3" id="KW-1185">Reference proteome</keyword>
<dbReference type="AlphaFoldDB" id="A0A165AWW4"/>
<evidence type="ECO:0000256" key="1">
    <source>
        <dbReference type="SAM" id="MobiDB-lite"/>
    </source>
</evidence>
<gene>
    <name evidence="2" type="ORF">LAESUDRAFT_70731</name>
</gene>
<dbReference type="RefSeq" id="XP_040757549.1">
    <property type="nucleotide sequence ID" value="XM_040906654.1"/>
</dbReference>
<dbReference type="Proteomes" id="UP000076871">
    <property type="component" value="Unassembled WGS sequence"/>
</dbReference>
<reference evidence="2 3" key="1">
    <citation type="journal article" date="2016" name="Mol. Biol. Evol.">
        <title>Comparative Genomics of Early-Diverging Mushroom-Forming Fungi Provides Insights into the Origins of Lignocellulose Decay Capabilities.</title>
        <authorList>
            <person name="Nagy L.G."/>
            <person name="Riley R."/>
            <person name="Tritt A."/>
            <person name="Adam C."/>
            <person name="Daum C."/>
            <person name="Floudas D."/>
            <person name="Sun H."/>
            <person name="Yadav J.S."/>
            <person name="Pangilinan J."/>
            <person name="Larsson K.H."/>
            <person name="Matsuura K."/>
            <person name="Barry K."/>
            <person name="Labutti K."/>
            <person name="Kuo R."/>
            <person name="Ohm R.A."/>
            <person name="Bhattacharya S.S."/>
            <person name="Shirouzu T."/>
            <person name="Yoshinaga Y."/>
            <person name="Martin F.M."/>
            <person name="Grigoriev I.V."/>
            <person name="Hibbett D.S."/>
        </authorList>
    </citation>
    <scope>NUCLEOTIDE SEQUENCE [LARGE SCALE GENOMIC DNA]</scope>
    <source>
        <strain evidence="2 3">93-53</strain>
    </source>
</reference>
<sequence length="232" mass="25665">MRLARVGRCGEEVMKSRLAVAILIHWREFLGGYKVGTEHMGWRNKRIDKLGDSLVSIRASFWRRSHVLRPHLASLVVHRSPLVSPSSFDPSAINLCAHVRCLHRDLALYFAALPASFAPALPDLPYHVSEDFTRDIVGVVAAATRARFAGPIPGAQRQGFSLYLLEQRQALTLRLTTTPATRGIATCLCDDRCYSRLRSAPVHQDSSKPRKGPHSNLGEAHIGPAKSLYAPT</sequence>
<proteinExistence type="predicted"/>
<feature type="region of interest" description="Disordered" evidence="1">
    <location>
        <begin position="200"/>
        <end position="232"/>
    </location>
</feature>
<evidence type="ECO:0000313" key="3">
    <source>
        <dbReference type="Proteomes" id="UP000076871"/>
    </source>
</evidence>
<dbReference type="InParanoid" id="A0A165AWW4"/>
<organism evidence="2 3">
    <name type="scientific">Laetiporus sulphureus 93-53</name>
    <dbReference type="NCBI Taxonomy" id="1314785"/>
    <lineage>
        <taxon>Eukaryota</taxon>
        <taxon>Fungi</taxon>
        <taxon>Dikarya</taxon>
        <taxon>Basidiomycota</taxon>
        <taxon>Agaricomycotina</taxon>
        <taxon>Agaricomycetes</taxon>
        <taxon>Polyporales</taxon>
        <taxon>Laetiporus</taxon>
    </lineage>
</organism>
<name>A0A165AWW4_9APHY</name>
<dbReference type="EMBL" id="KV427714">
    <property type="protein sequence ID" value="KZS99808.1"/>
    <property type="molecule type" value="Genomic_DNA"/>
</dbReference>
<dbReference type="GeneID" id="63823683"/>
<accession>A0A165AWW4</accession>
<protein>
    <submittedName>
        <fullName evidence="2">Uncharacterized protein</fullName>
    </submittedName>
</protein>
<evidence type="ECO:0000313" key="2">
    <source>
        <dbReference type="EMBL" id="KZS99808.1"/>
    </source>
</evidence>